<dbReference type="Proteomes" id="UP000503399">
    <property type="component" value="Chromosome"/>
</dbReference>
<dbReference type="InterPro" id="IPR010920">
    <property type="entry name" value="LSM_dom_sf"/>
</dbReference>
<accession>A0A6F8ZG38</accession>
<gene>
    <name evidence="1" type="ORF">R50_1161</name>
</gene>
<dbReference type="AlphaFoldDB" id="A0A6F8ZG38"/>
<dbReference type="InterPro" id="IPR005001">
    <property type="entry name" value="Hfq"/>
</dbReference>
<sequence length="105" mass="11095">MSKDWVEVPARPAGTVRAGGVGAAAPAAATGGSRSSEAQNALYHRWMAEGTPLALRLRDGTTLEARLLRYDTYALHLQDAEGRDWLVFKHAVNAIVPPSPGGGES</sequence>
<evidence type="ECO:0000313" key="1">
    <source>
        <dbReference type="EMBL" id="CAB1128667.1"/>
    </source>
</evidence>
<protein>
    <recommendedName>
        <fullName evidence="3">RNA chaperone Hfq</fullName>
    </recommendedName>
</protein>
<dbReference type="EMBL" id="LR778114">
    <property type="protein sequence ID" value="CAB1128667.1"/>
    <property type="molecule type" value="Genomic_DNA"/>
</dbReference>
<keyword evidence="2" id="KW-1185">Reference proteome</keyword>
<dbReference type="Gene3D" id="2.30.30.100">
    <property type="match status" value="1"/>
</dbReference>
<dbReference type="GO" id="GO:0003723">
    <property type="term" value="F:RNA binding"/>
    <property type="evidence" value="ECO:0007669"/>
    <property type="project" value="InterPro"/>
</dbReference>
<reference evidence="1 2" key="1">
    <citation type="submission" date="2020-02" db="EMBL/GenBank/DDBJ databases">
        <authorList>
            <person name="Hogendoorn C."/>
        </authorList>
    </citation>
    <scope>NUCLEOTIDE SEQUENCE [LARGE SCALE GENOMIC DNA]</scope>
    <source>
        <strain evidence="1">R501</strain>
    </source>
</reference>
<evidence type="ECO:0000313" key="2">
    <source>
        <dbReference type="Proteomes" id="UP000503399"/>
    </source>
</evidence>
<dbReference type="Pfam" id="PF17209">
    <property type="entry name" value="Hfq"/>
    <property type="match status" value="1"/>
</dbReference>
<evidence type="ECO:0008006" key="3">
    <source>
        <dbReference type="Google" id="ProtNLM"/>
    </source>
</evidence>
<dbReference type="GO" id="GO:0006355">
    <property type="term" value="P:regulation of DNA-templated transcription"/>
    <property type="evidence" value="ECO:0007669"/>
    <property type="project" value="InterPro"/>
</dbReference>
<name>A0A6F8ZG38_9FIRM</name>
<dbReference type="KEGG" id="hfv:R50_1161"/>
<organism evidence="1 2">
    <name type="scientific">Candidatus Hydrogenisulfobacillus filiaventi</name>
    <dbReference type="NCBI Taxonomy" id="2707344"/>
    <lineage>
        <taxon>Bacteria</taxon>
        <taxon>Bacillati</taxon>
        <taxon>Bacillota</taxon>
        <taxon>Clostridia</taxon>
        <taxon>Eubacteriales</taxon>
        <taxon>Clostridiales Family XVII. Incertae Sedis</taxon>
        <taxon>Candidatus Hydrogenisulfobacillus</taxon>
    </lineage>
</organism>
<proteinExistence type="predicted"/>
<dbReference type="SUPFAM" id="SSF50182">
    <property type="entry name" value="Sm-like ribonucleoproteins"/>
    <property type="match status" value="1"/>
</dbReference>